<keyword evidence="10" id="KW-0067">ATP-binding</keyword>
<dbReference type="Proteomes" id="UP000002601">
    <property type="component" value="Chromosome"/>
</dbReference>
<dbReference type="eggNOG" id="COG3852">
    <property type="taxonomic scope" value="Bacteria"/>
</dbReference>
<dbReference type="SUPFAM" id="SSF103190">
    <property type="entry name" value="Sensory domain-like"/>
    <property type="match status" value="1"/>
</dbReference>
<dbReference type="PROSITE" id="PS50109">
    <property type="entry name" value="HIS_KIN"/>
    <property type="match status" value="1"/>
</dbReference>
<dbReference type="InterPro" id="IPR036890">
    <property type="entry name" value="HATPase_C_sf"/>
</dbReference>
<dbReference type="CDD" id="cd18774">
    <property type="entry name" value="PDC2_HK_sensor"/>
    <property type="match status" value="1"/>
</dbReference>
<feature type="transmembrane region" description="Helical" evidence="13">
    <location>
        <begin position="260"/>
        <end position="282"/>
    </location>
</feature>
<reference evidence="16 17" key="1">
    <citation type="submission" date="2009-06" db="EMBL/GenBank/DDBJ databases">
        <title>Complete sequence of Desulfovibrio salexigens DSM 2638.</title>
        <authorList>
            <consortium name="US DOE Joint Genome Institute"/>
            <person name="Lucas S."/>
            <person name="Copeland A."/>
            <person name="Lapidus A."/>
            <person name="Glavina del Rio T."/>
            <person name="Tice H."/>
            <person name="Bruce D."/>
            <person name="Goodwin L."/>
            <person name="Pitluck S."/>
            <person name="Munk A.C."/>
            <person name="Brettin T."/>
            <person name="Detter J.C."/>
            <person name="Han C."/>
            <person name="Tapia R."/>
            <person name="Larimer F."/>
            <person name="Land M."/>
            <person name="Hauser L."/>
            <person name="Kyrpides N."/>
            <person name="Anderson I."/>
            <person name="Wall J.D."/>
            <person name="Arkin A.P."/>
            <person name="Dehal P."/>
            <person name="Chivian D."/>
            <person name="Giles B."/>
            <person name="Hazen T.C."/>
        </authorList>
    </citation>
    <scope>NUCLEOTIDE SEQUENCE [LARGE SCALE GENOMIC DNA]</scope>
    <source>
        <strain evidence="17">ATCC 14822 / DSM 2638 / NCIMB 8403 / VKM B-1763</strain>
    </source>
</reference>
<evidence type="ECO:0000256" key="1">
    <source>
        <dbReference type="ARBA" id="ARBA00000085"/>
    </source>
</evidence>
<keyword evidence="17" id="KW-1185">Reference proteome</keyword>
<keyword evidence="13" id="KW-0472">Membrane</keyword>
<keyword evidence="11 13" id="KW-1133">Transmembrane helix</keyword>
<keyword evidence="5" id="KW-0597">Phosphoprotein</keyword>
<dbReference type="Gene3D" id="6.10.340.10">
    <property type="match status" value="1"/>
</dbReference>
<evidence type="ECO:0000256" key="5">
    <source>
        <dbReference type="ARBA" id="ARBA00022553"/>
    </source>
</evidence>
<dbReference type="InterPro" id="IPR036097">
    <property type="entry name" value="HisK_dim/P_sf"/>
</dbReference>
<evidence type="ECO:0000256" key="11">
    <source>
        <dbReference type="ARBA" id="ARBA00022989"/>
    </source>
</evidence>
<evidence type="ECO:0000313" key="17">
    <source>
        <dbReference type="Proteomes" id="UP000002601"/>
    </source>
</evidence>
<dbReference type="InterPro" id="IPR029151">
    <property type="entry name" value="Sensor-like_sf"/>
</dbReference>
<evidence type="ECO:0000256" key="3">
    <source>
        <dbReference type="ARBA" id="ARBA00012438"/>
    </source>
</evidence>
<dbReference type="AlphaFoldDB" id="C6C1M3"/>
<dbReference type="PROSITE" id="PS50885">
    <property type="entry name" value="HAMP"/>
    <property type="match status" value="1"/>
</dbReference>
<keyword evidence="12" id="KW-0902">Two-component regulatory system</keyword>
<dbReference type="InterPro" id="IPR003661">
    <property type="entry name" value="HisK_dim/P_dom"/>
</dbReference>
<dbReference type="Pfam" id="PF13188">
    <property type="entry name" value="PAS_8"/>
    <property type="match status" value="1"/>
</dbReference>
<evidence type="ECO:0000256" key="13">
    <source>
        <dbReference type="SAM" id="Phobius"/>
    </source>
</evidence>
<dbReference type="InterPro" id="IPR004358">
    <property type="entry name" value="Sig_transdc_His_kin-like_C"/>
</dbReference>
<evidence type="ECO:0000256" key="8">
    <source>
        <dbReference type="ARBA" id="ARBA00022741"/>
    </source>
</evidence>
<dbReference type="PANTHER" id="PTHR43065">
    <property type="entry name" value="SENSOR HISTIDINE KINASE"/>
    <property type="match status" value="1"/>
</dbReference>
<evidence type="ECO:0000256" key="2">
    <source>
        <dbReference type="ARBA" id="ARBA00004651"/>
    </source>
</evidence>
<evidence type="ECO:0000256" key="7">
    <source>
        <dbReference type="ARBA" id="ARBA00022692"/>
    </source>
</evidence>
<feature type="domain" description="Histidine kinase" evidence="14">
    <location>
        <begin position="479"/>
        <end position="725"/>
    </location>
</feature>
<dbReference type="SUPFAM" id="SSF55874">
    <property type="entry name" value="ATPase domain of HSP90 chaperone/DNA topoisomerase II/histidine kinase"/>
    <property type="match status" value="1"/>
</dbReference>
<dbReference type="GO" id="GO:0005524">
    <property type="term" value="F:ATP binding"/>
    <property type="evidence" value="ECO:0007669"/>
    <property type="project" value="UniProtKB-KW"/>
</dbReference>
<dbReference type="GO" id="GO:0000155">
    <property type="term" value="F:phosphorelay sensor kinase activity"/>
    <property type="evidence" value="ECO:0007669"/>
    <property type="project" value="InterPro"/>
</dbReference>
<dbReference type="HOGENOM" id="CLU_011141_0_0_7"/>
<gene>
    <name evidence="16" type="ordered locus">Desal_3147</name>
</gene>
<dbReference type="EMBL" id="CP001649">
    <property type="protein sequence ID" value="ACS81198.1"/>
    <property type="molecule type" value="Genomic_DNA"/>
</dbReference>
<dbReference type="PRINTS" id="PR00344">
    <property type="entry name" value="BCTRLSENSOR"/>
</dbReference>
<evidence type="ECO:0000313" key="16">
    <source>
        <dbReference type="EMBL" id="ACS81198.1"/>
    </source>
</evidence>
<protein>
    <recommendedName>
        <fullName evidence="3">histidine kinase</fullName>
        <ecNumber evidence="3">2.7.13.3</ecNumber>
    </recommendedName>
</protein>
<keyword evidence="4" id="KW-1003">Cell membrane</keyword>
<dbReference type="CDD" id="cd18773">
    <property type="entry name" value="PDC1_HK_sensor"/>
    <property type="match status" value="1"/>
</dbReference>
<dbReference type="STRING" id="526222.Desal_3147"/>
<dbReference type="SMART" id="SM00387">
    <property type="entry name" value="HATPase_c"/>
    <property type="match status" value="1"/>
</dbReference>
<evidence type="ECO:0000256" key="4">
    <source>
        <dbReference type="ARBA" id="ARBA00022475"/>
    </source>
</evidence>
<organism evidence="16 17">
    <name type="scientific">Maridesulfovibrio salexigens (strain ATCC 14822 / DSM 2638 / NCIMB 8403 / VKM B-1763)</name>
    <name type="common">Desulfovibrio salexigens</name>
    <dbReference type="NCBI Taxonomy" id="526222"/>
    <lineage>
        <taxon>Bacteria</taxon>
        <taxon>Pseudomonadati</taxon>
        <taxon>Thermodesulfobacteriota</taxon>
        <taxon>Desulfovibrionia</taxon>
        <taxon>Desulfovibrionales</taxon>
        <taxon>Desulfovibrionaceae</taxon>
        <taxon>Maridesulfovibrio</taxon>
    </lineage>
</organism>
<dbReference type="RefSeq" id="WP_015853014.1">
    <property type="nucleotide sequence ID" value="NC_012881.1"/>
</dbReference>
<dbReference type="SMART" id="SM00388">
    <property type="entry name" value="HisKA"/>
    <property type="match status" value="1"/>
</dbReference>
<dbReference type="InterPro" id="IPR003594">
    <property type="entry name" value="HATPase_dom"/>
</dbReference>
<dbReference type="InterPro" id="IPR005467">
    <property type="entry name" value="His_kinase_dom"/>
</dbReference>
<dbReference type="KEGG" id="dsa:Desal_3147"/>
<dbReference type="Gene3D" id="3.30.565.10">
    <property type="entry name" value="Histidine kinase-like ATPase, C-terminal domain"/>
    <property type="match status" value="1"/>
</dbReference>
<keyword evidence="7 13" id="KW-0812">Transmembrane</keyword>
<dbReference type="Pfam" id="PF02518">
    <property type="entry name" value="HATPase_c"/>
    <property type="match status" value="1"/>
</dbReference>
<dbReference type="SUPFAM" id="SSF55785">
    <property type="entry name" value="PYP-like sensor domain (PAS domain)"/>
    <property type="match status" value="1"/>
</dbReference>
<dbReference type="GO" id="GO:0005886">
    <property type="term" value="C:plasma membrane"/>
    <property type="evidence" value="ECO:0007669"/>
    <property type="project" value="UniProtKB-SubCell"/>
</dbReference>
<comment type="catalytic activity">
    <reaction evidence="1">
        <text>ATP + protein L-histidine = ADP + protein N-phospho-L-histidine.</text>
        <dbReference type="EC" id="2.7.13.3"/>
    </reaction>
</comment>
<dbReference type="Gene3D" id="1.10.287.130">
    <property type="match status" value="1"/>
</dbReference>
<name>C6C1M3_MARSD</name>
<accession>C6C1M3</accession>
<keyword evidence="8" id="KW-0547">Nucleotide-binding</keyword>
<dbReference type="CDD" id="cd00082">
    <property type="entry name" value="HisKA"/>
    <property type="match status" value="1"/>
</dbReference>
<dbReference type="InterPro" id="IPR000014">
    <property type="entry name" value="PAS"/>
</dbReference>
<dbReference type="InterPro" id="IPR003660">
    <property type="entry name" value="HAMP_dom"/>
</dbReference>
<keyword evidence="9 16" id="KW-0418">Kinase</keyword>
<dbReference type="PANTHER" id="PTHR43065:SF42">
    <property type="entry name" value="TWO-COMPONENT SENSOR PPRA"/>
    <property type="match status" value="1"/>
</dbReference>
<dbReference type="SUPFAM" id="SSF47384">
    <property type="entry name" value="Homodimeric domain of signal transducing histidine kinase"/>
    <property type="match status" value="1"/>
</dbReference>
<proteinExistence type="predicted"/>
<sequence>MSRDSVVEIFQGKLVQWILVPGLIMTVILVSIVGLNQINTLEREIVHLSRSLSRNVEFYIDGAEDVLRSVAIMSGEGNVDSLRNYFSGLHDRFGQFDRLILLDKNENIIAVAPHGIKGVDFPIRFSGSDDSKRVLTSPMISPNSGKLVLYISIPVRGGGKLVAELDLGALQKFIYGFLSSNRIIILADSYGNLIVHPDRELVKIQANVGNLDIFKKTLAPGDVEFYHAENRLSFGRVVNVTGTGWKLLVGCSAYSLFQPVIALGLLIGLLVVFFFMVLLFALKKEFREGVVTPLVGYVRKLSAVAEGDYPTSASQESGFVELDNLGRVFDSMAEQVREREHELIVSKRYFQSVIDSMPSALIWVNEDMDVCQCNNRALELFNLDSTEIEPENVESFFSGHEDIVDVIAEAKKFNSPKTIERTVISEDSTDIFDITAFPLRGFEVKGVVVRIDDVTARVRMEEIMVQTEKMISIGGLAAGMAHEINNPLGGIVQGAQNLERRFSPEIKANADAADEAGCSLDAMQGYLEARKINSVIKGIKDSGMRAAKIVSNMLKFSKPGKNIVTTVNVHDLIEDCLELSAKDYDLKQKYDFTHINIVRDFSPDVSDIICSQGEIEQVLFNLFKNSAQAMREHGFFGSTPEIYVRTRSIGNSVVIEVEDNGPGIKDEIRKRIFEPFFTTKSVGVGTGLGLSVSYFIITQNHGGTFTVSSVPGQGARFTITLPVQKGRL</sequence>
<evidence type="ECO:0000256" key="12">
    <source>
        <dbReference type="ARBA" id="ARBA00023012"/>
    </source>
</evidence>
<dbReference type="InterPro" id="IPR035965">
    <property type="entry name" value="PAS-like_dom_sf"/>
</dbReference>
<feature type="domain" description="HAMP" evidence="15">
    <location>
        <begin position="288"/>
        <end position="341"/>
    </location>
</feature>
<evidence type="ECO:0000256" key="6">
    <source>
        <dbReference type="ARBA" id="ARBA00022679"/>
    </source>
</evidence>
<dbReference type="Gene3D" id="3.30.450.20">
    <property type="entry name" value="PAS domain"/>
    <property type="match status" value="3"/>
</dbReference>
<evidence type="ECO:0000256" key="9">
    <source>
        <dbReference type="ARBA" id="ARBA00022777"/>
    </source>
</evidence>
<feature type="transmembrane region" description="Helical" evidence="13">
    <location>
        <begin position="14"/>
        <end position="35"/>
    </location>
</feature>
<evidence type="ECO:0000259" key="14">
    <source>
        <dbReference type="PROSITE" id="PS50109"/>
    </source>
</evidence>
<dbReference type="EC" id="2.7.13.3" evidence="3"/>
<keyword evidence="6" id="KW-0808">Transferase</keyword>
<comment type="subcellular location">
    <subcellularLocation>
        <location evidence="2">Cell membrane</location>
        <topology evidence="2">Multi-pass membrane protein</topology>
    </subcellularLocation>
</comment>
<evidence type="ECO:0000259" key="15">
    <source>
        <dbReference type="PROSITE" id="PS50885"/>
    </source>
</evidence>
<dbReference type="OrthoDB" id="5439205at2"/>
<evidence type="ECO:0000256" key="10">
    <source>
        <dbReference type="ARBA" id="ARBA00022840"/>
    </source>
</evidence>
<dbReference type="NCBIfam" id="TIGR00229">
    <property type="entry name" value="sensory_box"/>
    <property type="match status" value="1"/>
</dbReference>